<dbReference type="InterPro" id="IPR036979">
    <property type="entry name" value="CM_dom_sf"/>
</dbReference>
<dbReference type="SUPFAM" id="SSF48600">
    <property type="entry name" value="Chorismate mutase II"/>
    <property type="match status" value="1"/>
</dbReference>
<keyword evidence="12" id="KW-0584">Phenylalanine biosynthesis</keyword>
<dbReference type="EC" id="4.2.1.51" evidence="7"/>
<dbReference type="EC" id="5.4.99.5" evidence="6"/>
<dbReference type="Proteomes" id="UP000293671">
    <property type="component" value="Unassembled WGS sequence"/>
</dbReference>
<dbReference type="InterPro" id="IPR036263">
    <property type="entry name" value="Chorismate_II_sf"/>
</dbReference>
<keyword evidence="20" id="KW-0175">Coiled coil</keyword>
<reference evidence="24 25" key="1">
    <citation type="submission" date="2019-02" db="EMBL/GenBank/DDBJ databases">
        <title>Genomic Encyclopedia of Type Strains, Phase IV (KMG-IV): sequencing the most valuable type-strain genomes for metagenomic binning, comparative biology and taxonomic classification.</title>
        <authorList>
            <person name="Goeker M."/>
        </authorList>
    </citation>
    <scope>NUCLEOTIDE SEQUENCE [LARGE SCALE GENOMIC DNA]</scope>
    <source>
        <strain evidence="24 25">DSM 19570</strain>
    </source>
</reference>
<evidence type="ECO:0000256" key="13">
    <source>
        <dbReference type="ARBA" id="ARBA00023235"/>
    </source>
</evidence>
<dbReference type="PROSITE" id="PS51671">
    <property type="entry name" value="ACT"/>
    <property type="match status" value="1"/>
</dbReference>
<evidence type="ECO:0000256" key="5">
    <source>
        <dbReference type="ARBA" id="ARBA00004817"/>
    </source>
</evidence>
<feature type="coiled-coil region" evidence="20">
    <location>
        <begin position="14"/>
        <end position="41"/>
    </location>
</feature>
<evidence type="ECO:0000259" key="23">
    <source>
        <dbReference type="PROSITE" id="PS51671"/>
    </source>
</evidence>
<protein>
    <recommendedName>
        <fullName evidence="8">Bifunctional chorismate mutase/prephenate dehydratase</fullName>
        <ecNumber evidence="7">4.2.1.51</ecNumber>
        <ecNumber evidence="6">5.4.99.5</ecNumber>
    </recommendedName>
    <alternativeName>
        <fullName evidence="17">Chorismate mutase-prephenate dehydratase</fullName>
    </alternativeName>
    <alternativeName>
        <fullName evidence="16">p-protein</fullName>
    </alternativeName>
</protein>
<dbReference type="InterPro" id="IPR010957">
    <property type="entry name" value="G/b/e-P-prot_chorismate_mutase"/>
</dbReference>
<feature type="domain" description="Prephenate dehydratase" evidence="22">
    <location>
        <begin position="98"/>
        <end position="273"/>
    </location>
</feature>
<comment type="function">
    <text evidence="2">Catalyzes the Claisen rearrangement of chorismate to prephenate and the decarboxylation/dehydration of prephenate to phenylpyruvate.</text>
</comment>
<dbReference type="GO" id="GO:0005737">
    <property type="term" value="C:cytoplasm"/>
    <property type="evidence" value="ECO:0007669"/>
    <property type="project" value="UniProtKB-SubCell"/>
</dbReference>
<proteinExistence type="predicted"/>
<dbReference type="FunFam" id="3.40.190.10:FF:000029">
    <property type="entry name" value="Chorismate mutase/Prephenate dehydratase"/>
    <property type="match status" value="1"/>
</dbReference>
<dbReference type="AlphaFoldDB" id="A0A4Q7W246"/>
<dbReference type="InterPro" id="IPR002912">
    <property type="entry name" value="ACT_dom"/>
</dbReference>
<evidence type="ECO:0000256" key="11">
    <source>
        <dbReference type="ARBA" id="ARBA00023141"/>
    </source>
</evidence>
<dbReference type="CDD" id="cd04905">
    <property type="entry name" value="ACT_CM-PDT"/>
    <property type="match status" value="1"/>
</dbReference>
<evidence type="ECO:0000256" key="10">
    <source>
        <dbReference type="ARBA" id="ARBA00022605"/>
    </source>
</evidence>
<comment type="catalytic activity">
    <reaction evidence="18">
        <text>prephenate + H(+) = 3-phenylpyruvate + CO2 + H2O</text>
        <dbReference type="Rhea" id="RHEA:21648"/>
        <dbReference type="ChEBI" id="CHEBI:15377"/>
        <dbReference type="ChEBI" id="CHEBI:15378"/>
        <dbReference type="ChEBI" id="CHEBI:16526"/>
        <dbReference type="ChEBI" id="CHEBI:18005"/>
        <dbReference type="ChEBI" id="CHEBI:29934"/>
        <dbReference type="EC" id="4.2.1.51"/>
    </reaction>
</comment>
<dbReference type="GO" id="GO:0009094">
    <property type="term" value="P:L-phenylalanine biosynthetic process"/>
    <property type="evidence" value="ECO:0007669"/>
    <property type="project" value="UniProtKB-UniPathway"/>
</dbReference>
<dbReference type="SUPFAM" id="SSF55021">
    <property type="entry name" value="ACT-like"/>
    <property type="match status" value="1"/>
</dbReference>
<dbReference type="Gene3D" id="1.20.59.10">
    <property type="entry name" value="Chorismate mutase"/>
    <property type="match status" value="1"/>
</dbReference>
<evidence type="ECO:0000256" key="16">
    <source>
        <dbReference type="ARBA" id="ARBA00031175"/>
    </source>
</evidence>
<keyword evidence="10" id="KW-0028">Amino-acid biosynthesis</keyword>
<comment type="caution">
    <text evidence="24">The sequence shown here is derived from an EMBL/GenBank/DDBJ whole genome shotgun (WGS) entry which is preliminary data.</text>
</comment>
<evidence type="ECO:0000259" key="22">
    <source>
        <dbReference type="PROSITE" id="PS51171"/>
    </source>
</evidence>
<name>A0A4Q7W246_9BURK</name>
<evidence type="ECO:0000256" key="7">
    <source>
        <dbReference type="ARBA" id="ARBA00013147"/>
    </source>
</evidence>
<dbReference type="SMART" id="SM00830">
    <property type="entry name" value="CM_2"/>
    <property type="match status" value="1"/>
</dbReference>
<keyword evidence="25" id="KW-1185">Reference proteome</keyword>
<dbReference type="GO" id="GO:0004106">
    <property type="term" value="F:chorismate mutase activity"/>
    <property type="evidence" value="ECO:0007669"/>
    <property type="project" value="UniProtKB-EC"/>
</dbReference>
<evidence type="ECO:0000256" key="8">
    <source>
        <dbReference type="ARBA" id="ARBA00014401"/>
    </source>
</evidence>
<dbReference type="InterPro" id="IPR018528">
    <property type="entry name" value="Preph_deHydtase_CS"/>
</dbReference>
<comment type="pathway">
    <text evidence="5">Metabolic intermediate biosynthesis; prephenate biosynthesis; prephenate from chorismate: step 1/1.</text>
</comment>
<dbReference type="EMBL" id="SHKP01000004">
    <property type="protein sequence ID" value="RZU02649.1"/>
    <property type="molecule type" value="Genomic_DNA"/>
</dbReference>
<dbReference type="UniPathway" id="UPA00120">
    <property type="reaction ID" value="UER00203"/>
</dbReference>
<dbReference type="NCBIfam" id="TIGR01807">
    <property type="entry name" value="CM_P2"/>
    <property type="match status" value="1"/>
</dbReference>
<evidence type="ECO:0000313" key="25">
    <source>
        <dbReference type="Proteomes" id="UP000293671"/>
    </source>
</evidence>
<dbReference type="PIRSF" id="PIRSF001500">
    <property type="entry name" value="Chor_mut_pdt_Ppr"/>
    <property type="match status" value="1"/>
</dbReference>
<gene>
    <name evidence="24" type="ORF">EV670_0677</name>
</gene>
<dbReference type="PANTHER" id="PTHR21022:SF19">
    <property type="entry name" value="PREPHENATE DEHYDRATASE-RELATED"/>
    <property type="match status" value="1"/>
</dbReference>
<dbReference type="InterPro" id="IPR008242">
    <property type="entry name" value="Chor_mutase/pphenate_deHydtase"/>
</dbReference>
<dbReference type="Gene3D" id="3.30.70.260">
    <property type="match status" value="1"/>
</dbReference>
<dbReference type="NCBIfam" id="NF008865">
    <property type="entry name" value="PRK11898.1"/>
    <property type="match status" value="1"/>
</dbReference>
<evidence type="ECO:0000256" key="2">
    <source>
        <dbReference type="ARBA" id="ARBA00002364"/>
    </source>
</evidence>
<dbReference type="RefSeq" id="WP_130430393.1">
    <property type="nucleotide sequence ID" value="NZ_SHKP01000004.1"/>
</dbReference>
<evidence type="ECO:0000256" key="14">
    <source>
        <dbReference type="ARBA" id="ARBA00023239"/>
    </source>
</evidence>
<keyword evidence="11" id="KW-0057">Aromatic amino acid biosynthesis</keyword>
<dbReference type="Pfam" id="PF01817">
    <property type="entry name" value="CM_2"/>
    <property type="match status" value="1"/>
</dbReference>
<dbReference type="PROSITE" id="PS51168">
    <property type="entry name" value="CHORISMATE_MUT_2"/>
    <property type="match status" value="1"/>
</dbReference>
<dbReference type="InterPro" id="IPR001086">
    <property type="entry name" value="Preph_deHydtase"/>
</dbReference>
<dbReference type="OrthoDB" id="9802281at2"/>
<evidence type="ECO:0000256" key="6">
    <source>
        <dbReference type="ARBA" id="ARBA00012404"/>
    </source>
</evidence>
<evidence type="ECO:0000256" key="19">
    <source>
        <dbReference type="PIRSR" id="PIRSR001500-2"/>
    </source>
</evidence>
<dbReference type="PROSITE" id="PS51171">
    <property type="entry name" value="PREPHENATE_DEHYDR_3"/>
    <property type="match status" value="1"/>
</dbReference>
<dbReference type="PROSITE" id="PS00858">
    <property type="entry name" value="PREPHENATE_DEHYDR_2"/>
    <property type="match status" value="1"/>
</dbReference>
<feature type="site" description="Essential for prephenate dehydratase activity" evidence="19">
    <location>
        <position position="266"/>
    </location>
</feature>
<evidence type="ECO:0000313" key="24">
    <source>
        <dbReference type="EMBL" id="RZU02649.1"/>
    </source>
</evidence>
<accession>A0A4Q7W246</accession>
<evidence type="ECO:0000256" key="3">
    <source>
        <dbReference type="ARBA" id="ARBA00004496"/>
    </source>
</evidence>
<dbReference type="UniPathway" id="UPA00121">
    <property type="reaction ID" value="UER00345"/>
</dbReference>
<keyword evidence="13" id="KW-0413">Isomerase</keyword>
<evidence type="ECO:0000256" key="4">
    <source>
        <dbReference type="ARBA" id="ARBA00004741"/>
    </source>
</evidence>
<organism evidence="24 25">
    <name type="scientific">Rivibacter subsaxonicus</name>
    <dbReference type="NCBI Taxonomy" id="457575"/>
    <lineage>
        <taxon>Bacteria</taxon>
        <taxon>Pseudomonadati</taxon>
        <taxon>Pseudomonadota</taxon>
        <taxon>Betaproteobacteria</taxon>
        <taxon>Burkholderiales</taxon>
        <taxon>Rivibacter</taxon>
    </lineage>
</organism>
<keyword evidence="9" id="KW-0963">Cytoplasm</keyword>
<dbReference type="Gene3D" id="3.40.190.10">
    <property type="entry name" value="Periplasmic binding protein-like II"/>
    <property type="match status" value="2"/>
</dbReference>
<evidence type="ECO:0000256" key="17">
    <source>
        <dbReference type="ARBA" id="ARBA00031520"/>
    </source>
</evidence>
<evidence type="ECO:0000256" key="12">
    <source>
        <dbReference type="ARBA" id="ARBA00023222"/>
    </source>
</evidence>
<evidence type="ECO:0000256" key="20">
    <source>
        <dbReference type="SAM" id="Coils"/>
    </source>
</evidence>
<dbReference type="GO" id="GO:0004664">
    <property type="term" value="F:prephenate dehydratase activity"/>
    <property type="evidence" value="ECO:0007669"/>
    <property type="project" value="UniProtKB-EC"/>
</dbReference>
<dbReference type="Pfam" id="PF00800">
    <property type="entry name" value="PDT"/>
    <property type="match status" value="1"/>
</dbReference>
<comment type="subcellular location">
    <subcellularLocation>
        <location evidence="3">Cytoplasm</location>
    </subcellularLocation>
</comment>
<dbReference type="InterPro" id="IPR002701">
    <property type="entry name" value="CM_II_prokaryot"/>
</dbReference>
<dbReference type="CDD" id="cd13630">
    <property type="entry name" value="PBP2_PDT_1"/>
    <property type="match status" value="1"/>
</dbReference>
<evidence type="ECO:0000256" key="9">
    <source>
        <dbReference type="ARBA" id="ARBA00022490"/>
    </source>
</evidence>
<evidence type="ECO:0000256" key="1">
    <source>
        <dbReference type="ARBA" id="ARBA00000824"/>
    </source>
</evidence>
<comment type="catalytic activity">
    <reaction evidence="1">
        <text>chorismate = prephenate</text>
        <dbReference type="Rhea" id="RHEA:13897"/>
        <dbReference type="ChEBI" id="CHEBI:29748"/>
        <dbReference type="ChEBI" id="CHEBI:29934"/>
        <dbReference type="EC" id="5.4.99.5"/>
    </reaction>
</comment>
<dbReference type="GO" id="GO:0046417">
    <property type="term" value="P:chorismate metabolic process"/>
    <property type="evidence" value="ECO:0007669"/>
    <property type="project" value="InterPro"/>
</dbReference>
<dbReference type="Pfam" id="PF01842">
    <property type="entry name" value="ACT"/>
    <property type="match status" value="1"/>
</dbReference>
<dbReference type="PANTHER" id="PTHR21022">
    <property type="entry name" value="PREPHENATE DEHYDRATASE P PROTEIN"/>
    <property type="match status" value="1"/>
</dbReference>
<comment type="pathway">
    <text evidence="4">Amino-acid biosynthesis; L-phenylalanine biosynthesis; phenylpyruvate from prephenate: step 1/1.</text>
</comment>
<keyword evidence="15" id="KW-0511">Multifunctional enzyme</keyword>
<keyword evidence="14" id="KW-0456">Lyase</keyword>
<evidence type="ECO:0000256" key="18">
    <source>
        <dbReference type="ARBA" id="ARBA00047848"/>
    </source>
</evidence>
<feature type="domain" description="ACT" evidence="23">
    <location>
        <begin position="289"/>
        <end position="367"/>
    </location>
</feature>
<evidence type="ECO:0000256" key="15">
    <source>
        <dbReference type="ARBA" id="ARBA00023268"/>
    </source>
</evidence>
<dbReference type="SUPFAM" id="SSF53850">
    <property type="entry name" value="Periplasmic binding protein-like II"/>
    <property type="match status" value="1"/>
</dbReference>
<feature type="domain" description="Chorismate mutase" evidence="21">
    <location>
        <begin position="8"/>
        <end position="98"/>
    </location>
</feature>
<sequence length="371" mass="40295">MADAPVNTTPNPALTALREQIDALDRELLALLNRRASLAQAVGELKKHEGSVVFRPEREAQVIDGMKAANAGPLKPESVAPIWREIMSACRALETPTRVAYLGPAGTFSELAALGYFGSSIVRVPCASIDEVFRTTTAGAADFGVVPVENSTEGVVARSLDLFLTTPLFIIGETSLFVRHNLLRKEQSLADIKAIVAHPQALAQCHGWLSYHLPDVERRPVASNAEGARLAALDPTLAAVASERAGSEYGLHVVAPAIQDDPHNRTRFAIVTHPERHPTPQASGHDCTSLVVSVNNRPGAVHDMLVPLKEHGVSMTRFESRPARSADQWEYYFYIDLQGHPEQPALSQALAQLRSVCSFFKLLGTYPLDVH</sequence>
<evidence type="ECO:0000259" key="21">
    <source>
        <dbReference type="PROSITE" id="PS51168"/>
    </source>
</evidence>
<dbReference type="InterPro" id="IPR045865">
    <property type="entry name" value="ACT-like_dom_sf"/>
</dbReference>